<organism evidence="1 2">
    <name type="scientific">Faecalibacterium cf. prausnitzii KLE1255</name>
    <dbReference type="NCBI Taxonomy" id="748224"/>
    <lineage>
        <taxon>Bacteria</taxon>
        <taxon>Bacillati</taxon>
        <taxon>Bacillota</taxon>
        <taxon>Clostridia</taxon>
        <taxon>Eubacteriales</taxon>
        <taxon>Oscillospiraceae</taxon>
        <taxon>Faecalibacterium</taxon>
    </lineage>
</organism>
<accession>E2ZHN3</accession>
<comment type="caution">
    <text evidence="1">The sequence shown here is derived from an EMBL/GenBank/DDBJ whole genome shotgun (WGS) entry which is preliminary data.</text>
</comment>
<sequence length="370" mass="38548">MSWEKSSYTAAGAALLSESLSGGALVITRAVSGTGTADADLSEETGVSGETHDLKLLDIETVESGGETARRVKIQITGADETYIMHQVGVYGRLNDDAETLLFIMQDARGVEVPSTKVNGDFEIELSALLAVSNKANISITVDPQMQALAKMVKAEVEKHNKDASAHADAITVAVGNAMKSLKESGDVVSEEQVKALIQEQGSSGGAAIIKDITIPADGWDWQRESDDEEMLGMDDFRCVVDVAVDDVTEEMFPSVALHKAALEVAKRAGLCPTVQALAGVLRFWARNIPTADMSATVALWAPGGTAGGGSAYVLPVATATRLGGVKIGSGVSVSADGTISASTSGITQDEVVSAADTDKMLDEIFPAES</sequence>
<evidence type="ECO:0000313" key="1">
    <source>
        <dbReference type="EMBL" id="EFQ07301.1"/>
    </source>
</evidence>
<evidence type="ECO:0000313" key="2">
    <source>
        <dbReference type="Proteomes" id="UP000006028"/>
    </source>
</evidence>
<dbReference type="EMBL" id="AECU01000098">
    <property type="protein sequence ID" value="EFQ07301.1"/>
    <property type="molecule type" value="Genomic_DNA"/>
</dbReference>
<protein>
    <submittedName>
        <fullName evidence="1">Uncharacterized protein</fullName>
    </submittedName>
</protein>
<dbReference type="OrthoDB" id="1860460at2"/>
<dbReference type="eggNOG" id="COG5301">
    <property type="taxonomic scope" value="Bacteria"/>
</dbReference>
<dbReference type="HOGENOM" id="CLU_747526_0_0_9"/>
<dbReference type="BioCyc" id="FCF748224-HMP:GTSS-2623-MONOMER"/>
<dbReference type="RefSeq" id="WP_005940859.1">
    <property type="nucleotide sequence ID" value="NZ_GL538303.1"/>
</dbReference>
<dbReference type="AlphaFoldDB" id="E2ZHN3"/>
<name>E2ZHN3_9FIRM</name>
<dbReference type="STRING" id="748224.HMPREF9436_01172"/>
<proteinExistence type="predicted"/>
<dbReference type="Proteomes" id="UP000006028">
    <property type="component" value="Unassembled WGS sequence"/>
</dbReference>
<reference evidence="1 2" key="1">
    <citation type="submission" date="2010-08" db="EMBL/GenBank/DDBJ databases">
        <authorList>
            <person name="Weinstock G."/>
            <person name="Sodergren E."/>
            <person name="Clifton S."/>
            <person name="Fulton L."/>
            <person name="Fulton B."/>
            <person name="Courtney L."/>
            <person name="Fronick C."/>
            <person name="Harrison M."/>
            <person name="Strong C."/>
            <person name="Farmer C."/>
            <person name="Delahaunty K."/>
            <person name="Markovic C."/>
            <person name="Hall O."/>
            <person name="Minx P."/>
            <person name="Tomlinson C."/>
            <person name="Mitreva M."/>
            <person name="Hou S."/>
            <person name="Chen J."/>
            <person name="Wollam A."/>
            <person name="Pepin K.H."/>
            <person name="Johnson M."/>
            <person name="Bhonagiri V."/>
            <person name="Zhang X."/>
            <person name="Suruliraj S."/>
            <person name="Warren W."/>
            <person name="Chinwalla A."/>
            <person name="Mardis E.R."/>
            <person name="Wilson R.K."/>
        </authorList>
    </citation>
    <scope>NUCLEOTIDE SEQUENCE [LARGE SCALE GENOMIC DNA]</scope>
    <source>
        <strain evidence="1 2">KLE1255</strain>
    </source>
</reference>
<gene>
    <name evidence="1" type="ORF">HMPREF9436_01172</name>
</gene>